<dbReference type="RefSeq" id="WP_160114887.1">
    <property type="nucleotide sequence ID" value="NZ_FNVD01000015.1"/>
</dbReference>
<accession>A0A1H5Y861</accession>
<reference evidence="1 2" key="1">
    <citation type="submission" date="2016-10" db="EMBL/GenBank/DDBJ databases">
        <authorList>
            <person name="de Groot N.N."/>
        </authorList>
    </citation>
    <scope>NUCLEOTIDE SEQUENCE [LARGE SCALE GENOMIC DNA]</scope>
    <source>
        <strain evidence="1 2">DSM 23413</strain>
    </source>
</reference>
<evidence type="ECO:0000313" key="2">
    <source>
        <dbReference type="Proteomes" id="UP000236742"/>
    </source>
</evidence>
<proteinExistence type="predicted"/>
<dbReference type="EMBL" id="FNVD01000015">
    <property type="protein sequence ID" value="SEG19975.1"/>
    <property type="molecule type" value="Genomic_DNA"/>
</dbReference>
<sequence length="235" mass="25633">MAEEERDERPLSEIVRDLETRVARLEAQLRRDRSEERAEDRARTFRDFALQLYRHVDQVALHQRANFDRELAALRRALGQPEASSPAARRPGRVVLSFGDEIIGYGIHAVQRTSTGKLFRHVHPRCGILVPAVVPGPARLVVQGIRRSHDGALEGARLAMNGQAIPIRPYVNPRAESWNITATVPAEALRPDGNLLELRLPNGPAPGATGAAAEAAVGILEISLAAEAALPDPDG</sequence>
<dbReference type="Proteomes" id="UP000236742">
    <property type="component" value="Unassembled WGS sequence"/>
</dbReference>
<organism evidence="1 2">
    <name type="scientific">Jhaorihella thermophila</name>
    <dbReference type="NCBI Taxonomy" id="488547"/>
    <lineage>
        <taxon>Bacteria</taxon>
        <taxon>Pseudomonadati</taxon>
        <taxon>Pseudomonadota</taxon>
        <taxon>Alphaproteobacteria</taxon>
        <taxon>Rhodobacterales</taxon>
        <taxon>Paracoccaceae</taxon>
        <taxon>Jhaorihella</taxon>
    </lineage>
</organism>
<gene>
    <name evidence="1" type="ORF">SAMN05421751_11537</name>
</gene>
<protein>
    <submittedName>
        <fullName evidence="1">Uncharacterized protein</fullName>
    </submittedName>
</protein>
<dbReference type="AlphaFoldDB" id="A0A1H5Y861"/>
<keyword evidence="2" id="KW-1185">Reference proteome</keyword>
<name>A0A1H5Y861_9RHOB</name>
<evidence type="ECO:0000313" key="1">
    <source>
        <dbReference type="EMBL" id="SEG19975.1"/>
    </source>
</evidence>